<keyword evidence="14" id="KW-1185">Reference proteome</keyword>
<keyword evidence="6 13" id="KW-0548">Nucleotidyltransferase</keyword>
<feature type="domain" description="DNA polymerase III beta sliding clamp N-terminal" evidence="12">
    <location>
        <begin position="28"/>
        <end position="130"/>
    </location>
</feature>
<gene>
    <name evidence="13" type="primary">dnaN_2</name>
    <name evidence="13" type="ORF">Spa11_39500</name>
</gene>
<dbReference type="GO" id="GO:0003677">
    <property type="term" value="F:DNA binding"/>
    <property type="evidence" value="ECO:0007669"/>
    <property type="project" value="UniProtKB-KW"/>
</dbReference>
<evidence type="ECO:0000256" key="2">
    <source>
        <dbReference type="ARBA" id="ARBA00010752"/>
    </source>
</evidence>
<dbReference type="KEGG" id="bmei:Spa11_39500"/>
<evidence type="ECO:0000259" key="12">
    <source>
        <dbReference type="Pfam" id="PF00712"/>
    </source>
</evidence>
<dbReference type="GO" id="GO:0003887">
    <property type="term" value="F:DNA-directed DNA polymerase activity"/>
    <property type="evidence" value="ECO:0007669"/>
    <property type="project" value="UniProtKB-KW"/>
</dbReference>
<dbReference type="EMBL" id="CP036349">
    <property type="protein sequence ID" value="QDV75729.1"/>
    <property type="molecule type" value="Genomic_DNA"/>
</dbReference>
<keyword evidence="4" id="KW-0963">Cytoplasm</keyword>
<evidence type="ECO:0000256" key="11">
    <source>
        <dbReference type="ARBA" id="ARBA00033276"/>
    </source>
</evidence>
<dbReference type="GO" id="GO:0006271">
    <property type="term" value="P:DNA strand elongation involved in DNA replication"/>
    <property type="evidence" value="ECO:0007669"/>
    <property type="project" value="TreeGrafter"/>
</dbReference>
<name>A0A518KD92_9BACT</name>
<evidence type="ECO:0000256" key="7">
    <source>
        <dbReference type="ARBA" id="ARBA00022705"/>
    </source>
</evidence>
<evidence type="ECO:0000256" key="6">
    <source>
        <dbReference type="ARBA" id="ARBA00022695"/>
    </source>
</evidence>
<sequence>MSVATSCAASVVAVSPAGRAHDAPAVATCDRKALLEALTLACKVAPRRSPKPVLQNVRLAFSGSEGVTVYATDLEQSLSVHVTRCDVSQSGAFLAPARELLAVVRDSADVVIKLDAYRGRVHVVGDNTFAELTPAGAGAGVTVDDYPAPVAAGADWLGAVNVDAASLLELIRGTIGATDTESSRYALGGSLFQLEPPTELEAETRRAAGLAPVATLLAIGTDGRRLHRIACDVVDFDAAEGAFSGVDTIPPARSLKTLAAALKGRTDSVTFAKTRDAVTFSAESFTFSSRLLEGRYPRWRDVVPSRLESFKVSATVGELAAALKAAKVATSEENRGVDFTFGSQAIALEVEEGPRDARRCTFSRRLAAVTPSCGTVEVTLDPRYVLDFLAVLDKRQAVEVETVDCDSAVVLRAHNALAVVMPLARDRN</sequence>
<evidence type="ECO:0000256" key="1">
    <source>
        <dbReference type="ARBA" id="ARBA00004496"/>
    </source>
</evidence>
<proteinExistence type="inferred from homology"/>
<evidence type="ECO:0000313" key="14">
    <source>
        <dbReference type="Proteomes" id="UP000316426"/>
    </source>
</evidence>
<dbReference type="GO" id="GO:0009360">
    <property type="term" value="C:DNA polymerase III complex"/>
    <property type="evidence" value="ECO:0007669"/>
    <property type="project" value="InterPro"/>
</dbReference>
<dbReference type="GO" id="GO:0008408">
    <property type="term" value="F:3'-5' exonuclease activity"/>
    <property type="evidence" value="ECO:0007669"/>
    <property type="project" value="InterPro"/>
</dbReference>
<dbReference type="AlphaFoldDB" id="A0A518KD92"/>
<evidence type="ECO:0000256" key="4">
    <source>
        <dbReference type="ARBA" id="ARBA00022490"/>
    </source>
</evidence>
<evidence type="ECO:0000313" key="13">
    <source>
        <dbReference type="EMBL" id="QDV75729.1"/>
    </source>
</evidence>
<dbReference type="Gene3D" id="3.10.150.10">
    <property type="entry name" value="DNA Polymerase III, subunit A, domain 2"/>
    <property type="match status" value="1"/>
</dbReference>
<dbReference type="SMART" id="SM00480">
    <property type="entry name" value="POL3Bc"/>
    <property type="match status" value="1"/>
</dbReference>
<dbReference type="Pfam" id="PF00712">
    <property type="entry name" value="DNA_pol3_beta"/>
    <property type="match status" value="1"/>
</dbReference>
<keyword evidence="8" id="KW-0239">DNA-directed DNA polymerase</keyword>
<dbReference type="RefSeq" id="WP_145115521.1">
    <property type="nucleotide sequence ID" value="NZ_CP036349.1"/>
</dbReference>
<accession>A0A518KD92</accession>
<dbReference type="PANTHER" id="PTHR30478:SF0">
    <property type="entry name" value="BETA SLIDING CLAMP"/>
    <property type="match status" value="1"/>
</dbReference>
<keyword evidence="5 13" id="KW-0808">Transferase</keyword>
<dbReference type="InterPro" id="IPR022634">
    <property type="entry name" value="DNA_polIII_beta_N"/>
</dbReference>
<comment type="subcellular location">
    <subcellularLocation>
        <location evidence="1">Cytoplasm</location>
    </subcellularLocation>
</comment>
<comment type="similarity">
    <text evidence="2">Belongs to the beta sliding clamp family.</text>
</comment>
<dbReference type="Proteomes" id="UP000316426">
    <property type="component" value="Chromosome"/>
</dbReference>
<keyword evidence="7" id="KW-0235">DNA replication</keyword>
<dbReference type="InterPro" id="IPR001001">
    <property type="entry name" value="DNA_polIII_beta"/>
</dbReference>
<dbReference type="GO" id="GO:0005737">
    <property type="term" value="C:cytoplasm"/>
    <property type="evidence" value="ECO:0007669"/>
    <property type="project" value="UniProtKB-SubCell"/>
</dbReference>
<evidence type="ECO:0000256" key="5">
    <source>
        <dbReference type="ARBA" id="ARBA00022679"/>
    </source>
</evidence>
<evidence type="ECO:0000256" key="8">
    <source>
        <dbReference type="ARBA" id="ARBA00022932"/>
    </source>
</evidence>
<reference evidence="13 14" key="1">
    <citation type="submission" date="2019-02" db="EMBL/GenBank/DDBJ databases">
        <title>Deep-cultivation of Planctomycetes and their phenomic and genomic characterization uncovers novel biology.</title>
        <authorList>
            <person name="Wiegand S."/>
            <person name="Jogler M."/>
            <person name="Boedeker C."/>
            <person name="Pinto D."/>
            <person name="Vollmers J."/>
            <person name="Rivas-Marin E."/>
            <person name="Kohn T."/>
            <person name="Peeters S.H."/>
            <person name="Heuer A."/>
            <person name="Rast P."/>
            <person name="Oberbeckmann S."/>
            <person name="Bunk B."/>
            <person name="Jeske O."/>
            <person name="Meyerdierks A."/>
            <person name="Storesund J.E."/>
            <person name="Kallscheuer N."/>
            <person name="Luecker S."/>
            <person name="Lage O.M."/>
            <person name="Pohl T."/>
            <person name="Merkel B.J."/>
            <person name="Hornburger P."/>
            <person name="Mueller R.-W."/>
            <person name="Bruemmer F."/>
            <person name="Labrenz M."/>
            <person name="Spormann A.M."/>
            <person name="Op den Camp H."/>
            <person name="Overmann J."/>
            <person name="Amann R."/>
            <person name="Jetten M.S.M."/>
            <person name="Mascher T."/>
            <person name="Medema M.H."/>
            <person name="Devos D.P."/>
            <person name="Kaster A.-K."/>
            <person name="Ovreas L."/>
            <person name="Rohde M."/>
            <person name="Galperin M.Y."/>
            <person name="Jogler C."/>
        </authorList>
    </citation>
    <scope>NUCLEOTIDE SEQUENCE [LARGE SCALE GENOMIC DNA]</scope>
    <source>
        <strain evidence="13 14">Spa11</strain>
    </source>
</reference>
<dbReference type="PANTHER" id="PTHR30478">
    <property type="entry name" value="DNA POLYMERASE III SUBUNIT BETA"/>
    <property type="match status" value="1"/>
</dbReference>
<evidence type="ECO:0000256" key="9">
    <source>
        <dbReference type="ARBA" id="ARBA00023125"/>
    </source>
</evidence>
<dbReference type="CDD" id="cd00140">
    <property type="entry name" value="beta_clamp"/>
    <property type="match status" value="1"/>
</dbReference>
<dbReference type="InterPro" id="IPR046938">
    <property type="entry name" value="DNA_clamp_sf"/>
</dbReference>
<evidence type="ECO:0000256" key="3">
    <source>
        <dbReference type="ARBA" id="ARBA00021035"/>
    </source>
</evidence>
<dbReference type="Gene3D" id="3.70.10.10">
    <property type="match status" value="1"/>
</dbReference>
<evidence type="ECO:0000256" key="10">
    <source>
        <dbReference type="ARBA" id="ARBA00030988"/>
    </source>
</evidence>
<protein>
    <recommendedName>
        <fullName evidence="3">Beta sliding clamp</fullName>
    </recommendedName>
    <alternativeName>
        <fullName evidence="11">Beta-clamp processivity factor</fullName>
    </alternativeName>
    <alternativeName>
        <fullName evidence="10">DNA polymerase III beta sliding clamp subunit</fullName>
    </alternativeName>
</protein>
<dbReference type="SUPFAM" id="SSF55979">
    <property type="entry name" value="DNA clamp"/>
    <property type="match status" value="3"/>
</dbReference>
<keyword evidence="9" id="KW-0238">DNA-binding</keyword>
<organism evidence="13 14">
    <name type="scientific">Botrimarina mediterranea</name>
    <dbReference type="NCBI Taxonomy" id="2528022"/>
    <lineage>
        <taxon>Bacteria</taxon>
        <taxon>Pseudomonadati</taxon>
        <taxon>Planctomycetota</taxon>
        <taxon>Planctomycetia</taxon>
        <taxon>Pirellulales</taxon>
        <taxon>Lacipirellulaceae</taxon>
        <taxon>Botrimarina</taxon>
    </lineage>
</organism>